<reference evidence="2 3" key="1">
    <citation type="submission" date="2023-07" db="EMBL/GenBank/DDBJ databases">
        <title>Sorghum-associated microbial communities from plants grown in Nebraska, USA.</title>
        <authorList>
            <person name="Schachtman D."/>
        </authorList>
    </citation>
    <scope>NUCLEOTIDE SEQUENCE [LARGE SCALE GENOMIC DNA]</scope>
    <source>
        <strain evidence="2 3">BE107</strain>
    </source>
</reference>
<evidence type="ECO:0000313" key="2">
    <source>
        <dbReference type="EMBL" id="MDR6842988.1"/>
    </source>
</evidence>
<accession>A0ABU1RW26</accession>
<dbReference type="EMBL" id="JAVDTT010000005">
    <property type="protein sequence ID" value="MDR6842988.1"/>
    <property type="molecule type" value="Genomic_DNA"/>
</dbReference>
<feature type="transmembrane region" description="Helical" evidence="1">
    <location>
        <begin position="81"/>
        <end position="106"/>
    </location>
</feature>
<feature type="transmembrane region" description="Helical" evidence="1">
    <location>
        <begin position="164"/>
        <end position="185"/>
    </location>
</feature>
<gene>
    <name evidence="2" type="ORF">J2W94_003295</name>
</gene>
<organism evidence="2 3">
    <name type="scientific">Pseudoxanthomonas sacheonensis</name>
    <dbReference type="NCBI Taxonomy" id="443615"/>
    <lineage>
        <taxon>Bacteria</taxon>
        <taxon>Pseudomonadati</taxon>
        <taxon>Pseudomonadota</taxon>
        <taxon>Gammaproteobacteria</taxon>
        <taxon>Lysobacterales</taxon>
        <taxon>Lysobacteraceae</taxon>
        <taxon>Pseudoxanthomonas</taxon>
    </lineage>
</organism>
<comment type="caution">
    <text evidence="2">The sequence shown here is derived from an EMBL/GenBank/DDBJ whole genome shotgun (WGS) entry which is preliminary data.</text>
</comment>
<feature type="transmembrane region" description="Helical" evidence="1">
    <location>
        <begin position="57"/>
        <end position="75"/>
    </location>
</feature>
<name>A0ABU1RW26_9GAMM</name>
<proteinExistence type="predicted"/>
<dbReference type="RefSeq" id="WP_310095753.1">
    <property type="nucleotide sequence ID" value="NZ_JAVDTT010000005.1"/>
</dbReference>
<protein>
    <recommendedName>
        <fullName evidence="4">Cobalamin ABC transporter</fullName>
    </recommendedName>
</protein>
<feature type="transmembrane region" description="Helical" evidence="1">
    <location>
        <begin position="118"/>
        <end position="144"/>
    </location>
</feature>
<keyword evidence="1" id="KW-1133">Transmembrane helix</keyword>
<sequence length="199" mass="22235">MNSKLQRAVVFTLILSLMVATRLNLPTSLTHFGPVPDASWAAFFLGGFYLRTWTRWAFPVFMALAVLVDYVVISGQGMDFFAHYCMSAAYWFLVPAYFALWFGGMLTRRFYKEANGKALAVLAASLFGSVVLCHLLSQGSFYWISDSVANPTFAGWWKNYSDWFVPYLRTAAIYVGLAVIAHVGVTQAARLQAQAKAPR</sequence>
<dbReference type="Proteomes" id="UP001254759">
    <property type="component" value="Unassembled WGS sequence"/>
</dbReference>
<evidence type="ECO:0008006" key="4">
    <source>
        <dbReference type="Google" id="ProtNLM"/>
    </source>
</evidence>
<keyword evidence="1" id="KW-0472">Membrane</keyword>
<evidence type="ECO:0000313" key="3">
    <source>
        <dbReference type="Proteomes" id="UP001254759"/>
    </source>
</evidence>
<keyword evidence="1" id="KW-0812">Transmembrane</keyword>
<keyword evidence="3" id="KW-1185">Reference proteome</keyword>
<evidence type="ECO:0000256" key="1">
    <source>
        <dbReference type="SAM" id="Phobius"/>
    </source>
</evidence>